<evidence type="ECO:0000313" key="3">
    <source>
        <dbReference type="Proteomes" id="UP000529417"/>
    </source>
</evidence>
<protein>
    <submittedName>
        <fullName evidence="2">Transcriptional regulator PpsR</fullName>
    </submittedName>
</protein>
<dbReference type="Pfam" id="PF02954">
    <property type="entry name" value="HTH_8"/>
    <property type="match status" value="1"/>
</dbReference>
<dbReference type="Pfam" id="PF13426">
    <property type="entry name" value="PAS_9"/>
    <property type="match status" value="1"/>
</dbReference>
<name>A0A7Z0KVD1_9RHOB</name>
<evidence type="ECO:0000259" key="1">
    <source>
        <dbReference type="PROSITE" id="PS50112"/>
    </source>
</evidence>
<dbReference type="Proteomes" id="UP000529417">
    <property type="component" value="Unassembled WGS sequence"/>
</dbReference>
<dbReference type="PROSITE" id="PS50112">
    <property type="entry name" value="PAS"/>
    <property type="match status" value="1"/>
</dbReference>
<dbReference type="SUPFAM" id="SSF55785">
    <property type="entry name" value="PYP-like sensor domain (PAS domain)"/>
    <property type="match status" value="2"/>
</dbReference>
<dbReference type="InterPro" id="IPR000014">
    <property type="entry name" value="PAS"/>
</dbReference>
<proteinExistence type="predicted"/>
<dbReference type="InterPro" id="IPR009057">
    <property type="entry name" value="Homeodomain-like_sf"/>
</dbReference>
<gene>
    <name evidence="2" type="primary">ppsR</name>
    <name evidence="2" type="ORF">HUK65_00415</name>
</gene>
<dbReference type="InterPro" id="IPR035965">
    <property type="entry name" value="PAS-like_dom_sf"/>
</dbReference>
<dbReference type="Gene3D" id="1.10.10.60">
    <property type="entry name" value="Homeodomain-like"/>
    <property type="match status" value="1"/>
</dbReference>
<organism evidence="2 3">
    <name type="scientific">Rhabdonatronobacter sediminivivens</name>
    <dbReference type="NCBI Taxonomy" id="2743469"/>
    <lineage>
        <taxon>Bacteria</taxon>
        <taxon>Pseudomonadati</taxon>
        <taxon>Pseudomonadota</taxon>
        <taxon>Alphaproteobacteria</taxon>
        <taxon>Rhodobacterales</taxon>
        <taxon>Paracoccaceae</taxon>
        <taxon>Rhabdonatronobacter</taxon>
    </lineage>
</organism>
<dbReference type="AlphaFoldDB" id="A0A7Z0KVD1"/>
<dbReference type="NCBIfam" id="TIGR02040">
    <property type="entry name" value="PpsR-CrtJ"/>
    <property type="match status" value="1"/>
</dbReference>
<dbReference type="SMART" id="SM00091">
    <property type="entry name" value="PAS"/>
    <property type="match status" value="2"/>
</dbReference>
<dbReference type="PRINTS" id="PR01590">
    <property type="entry name" value="HTHFIS"/>
</dbReference>
<dbReference type="InterPro" id="IPR002197">
    <property type="entry name" value="HTH_Fis"/>
</dbReference>
<dbReference type="Gene3D" id="3.30.450.20">
    <property type="entry name" value="PAS domain"/>
    <property type="match status" value="3"/>
</dbReference>
<dbReference type="SUPFAM" id="SSF46689">
    <property type="entry name" value="Homeodomain-like"/>
    <property type="match status" value="1"/>
</dbReference>
<comment type="caution">
    <text evidence="2">The sequence shown here is derived from an EMBL/GenBank/DDBJ whole genome shotgun (WGS) entry which is preliminary data.</text>
</comment>
<reference evidence="2 3" key="1">
    <citation type="journal article" date="2000" name="Arch. Microbiol.">
        <title>Rhodobaca bogoriensis gen. nov. and sp. nov., an alkaliphilic purple nonsulfur bacterium from African Rift Valley soda lakes.</title>
        <authorList>
            <person name="Milford A.D."/>
            <person name="Achenbach L.A."/>
            <person name="Jung D.O."/>
            <person name="Madigan M.T."/>
        </authorList>
    </citation>
    <scope>NUCLEOTIDE SEQUENCE [LARGE SCALE GENOMIC DNA]</scope>
    <source>
        <strain evidence="2 3">2376</strain>
    </source>
</reference>
<dbReference type="InterPro" id="IPR011785">
    <property type="entry name" value="Tscrpt_reg_PpsR-CrtJ"/>
</dbReference>
<feature type="domain" description="PAS" evidence="1">
    <location>
        <begin position="138"/>
        <end position="190"/>
    </location>
</feature>
<accession>A0A7Z0KVD1</accession>
<sequence length="453" mass="49307">MFSGILATVCDIALVVEPSGVIRNAISGQESRLFAEAATWPGQNLKELIDPESAKKFERARDKLLEMSDEEGRYRWAELIHHAERGDAFPIRYSVHSLANDDAVLLLGRDQRPVIEMQQQLLNAQIALERDFEAQREADARYRLLMEFTSDAIVLVSMTSGRIVDMNMRAAVALGAARTELIGASFASQFNLAEGVDLLGSLSADTSGLGGATVEFATLRGGHHLEVRSRQFRAAGERLALCRLSEPGQDTQGLGSLATDLFQLFQLGTDAIVFTNKDGVIEAASDAFLNITDAPDSAAVVGRSIGEFLGRGAVDLKVLLENARRAGHLRSYSTKLTTDFDAQVAVELSATWLGDRSDPKLALVIRDATSATALRTDFSLGQGDMRGVMELVGSSNLKDIVAETTNVVEKICIETAIELTRNNRVAAAEMLGLSRQSLYVKLRKYGLLSREEE</sequence>
<keyword evidence="3" id="KW-1185">Reference proteome</keyword>
<dbReference type="GO" id="GO:0043565">
    <property type="term" value="F:sequence-specific DNA binding"/>
    <property type="evidence" value="ECO:0007669"/>
    <property type="project" value="InterPro"/>
</dbReference>
<dbReference type="EMBL" id="JACBXS010000001">
    <property type="protein sequence ID" value="NYS23437.1"/>
    <property type="molecule type" value="Genomic_DNA"/>
</dbReference>
<dbReference type="Pfam" id="PF13188">
    <property type="entry name" value="PAS_8"/>
    <property type="match status" value="1"/>
</dbReference>
<evidence type="ECO:0000313" key="2">
    <source>
        <dbReference type="EMBL" id="NYS23437.1"/>
    </source>
</evidence>